<dbReference type="PANTHER" id="PTHR10683:SF18">
    <property type="entry name" value="TRANSALDOLASE"/>
    <property type="match status" value="1"/>
</dbReference>
<feature type="non-terminal residue" evidence="3">
    <location>
        <position position="1"/>
    </location>
</feature>
<dbReference type="STRING" id="685588.A0A067T3G5"/>
<protein>
    <submittedName>
        <fullName evidence="3">Uncharacterized protein</fullName>
    </submittedName>
</protein>
<keyword evidence="4" id="KW-1185">Reference proteome</keyword>
<dbReference type="GO" id="GO:0006098">
    <property type="term" value="P:pentose-phosphate shunt"/>
    <property type="evidence" value="ECO:0007669"/>
    <property type="project" value="UniProtKB-UniPathway"/>
</dbReference>
<dbReference type="EMBL" id="KL142377">
    <property type="protein sequence ID" value="KDR76872.1"/>
    <property type="molecule type" value="Genomic_DNA"/>
</dbReference>
<sequence>HDFSGTMLQLEKLAEKLAVGKLDYYIWLATRKVLDMCLKESPKLTQQERVSRVMLELACAIGKCVTGPHTALLDPRNHDNSNAMVKNAQRIYTWLRKQGLEEDNICVSIPATEAGIRAAQCLEKDNINVNLYLVTSLIHAAACAEAKAAIISVPVGPLLDAYEWNQRTPKNMSSHPGITAVQTILAYFKKNKIRSRLVGTSFRNLAEIGLLSDFDAVCVSPEQADRLRWSRLPVTTLEFENAAVPATFRAQHAKYPTDLLTRKGGFSTWFSPESRNLTTRVLCGELDSMRGHMDTIEHLVALEVKRQSDLRSMSINDLYDQYWEDTAGKDGTTRREPSRYEDILNQHESFGIPQGRGSERPYVSVPDQDLDDIF</sequence>
<evidence type="ECO:0000313" key="4">
    <source>
        <dbReference type="Proteomes" id="UP000027222"/>
    </source>
</evidence>
<organism evidence="3 4">
    <name type="scientific">Galerina marginata (strain CBS 339.88)</name>
    <dbReference type="NCBI Taxonomy" id="685588"/>
    <lineage>
        <taxon>Eukaryota</taxon>
        <taxon>Fungi</taxon>
        <taxon>Dikarya</taxon>
        <taxon>Basidiomycota</taxon>
        <taxon>Agaricomycotina</taxon>
        <taxon>Agaricomycetes</taxon>
        <taxon>Agaricomycetidae</taxon>
        <taxon>Agaricales</taxon>
        <taxon>Agaricineae</taxon>
        <taxon>Strophariaceae</taxon>
        <taxon>Galerina</taxon>
    </lineage>
</organism>
<dbReference type="Pfam" id="PF00923">
    <property type="entry name" value="TAL_FSA"/>
    <property type="match status" value="1"/>
</dbReference>
<dbReference type="GO" id="GO:0005975">
    <property type="term" value="P:carbohydrate metabolic process"/>
    <property type="evidence" value="ECO:0007669"/>
    <property type="project" value="InterPro"/>
</dbReference>
<dbReference type="GO" id="GO:0004801">
    <property type="term" value="F:transaldolase activity"/>
    <property type="evidence" value="ECO:0007669"/>
    <property type="project" value="TreeGrafter"/>
</dbReference>
<name>A0A067T3G5_GALM3</name>
<evidence type="ECO:0000313" key="3">
    <source>
        <dbReference type="EMBL" id="KDR76872.1"/>
    </source>
</evidence>
<dbReference type="InterPro" id="IPR001585">
    <property type="entry name" value="TAL/FSA"/>
</dbReference>
<dbReference type="UniPathway" id="UPA00115">
    <property type="reaction ID" value="UER00414"/>
</dbReference>
<proteinExistence type="predicted"/>
<feature type="region of interest" description="Disordered" evidence="2">
    <location>
        <begin position="349"/>
        <end position="374"/>
    </location>
</feature>
<keyword evidence="1" id="KW-0704">Schiff base</keyword>
<dbReference type="OrthoDB" id="2015515at2759"/>
<dbReference type="Gene3D" id="3.20.20.70">
    <property type="entry name" value="Aldolase class I"/>
    <property type="match status" value="1"/>
</dbReference>
<reference evidence="4" key="1">
    <citation type="journal article" date="2014" name="Proc. Natl. Acad. Sci. U.S.A.">
        <title>Extensive sampling of basidiomycete genomes demonstrates inadequacy of the white-rot/brown-rot paradigm for wood decay fungi.</title>
        <authorList>
            <person name="Riley R."/>
            <person name="Salamov A.A."/>
            <person name="Brown D.W."/>
            <person name="Nagy L.G."/>
            <person name="Floudas D."/>
            <person name="Held B.W."/>
            <person name="Levasseur A."/>
            <person name="Lombard V."/>
            <person name="Morin E."/>
            <person name="Otillar R."/>
            <person name="Lindquist E.A."/>
            <person name="Sun H."/>
            <person name="LaButti K.M."/>
            <person name="Schmutz J."/>
            <person name="Jabbour D."/>
            <person name="Luo H."/>
            <person name="Baker S.E."/>
            <person name="Pisabarro A.G."/>
            <person name="Walton J.D."/>
            <person name="Blanchette R.A."/>
            <person name="Henrissat B."/>
            <person name="Martin F."/>
            <person name="Cullen D."/>
            <person name="Hibbett D.S."/>
            <person name="Grigoriev I.V."/>
        </authorList>
    </citation>
    <scope>NUCLEOTIDE SEQUENCE [LARGE SCALE GENOMIC DNA]</scope>
    <source>
        <strain evidence="4">CBS 339.88</strain>
    </source>
</reference>
<dbReference type="PANTHER" id="PTHR10683">
    <property type="entry name" value="TRANSALDOLASE"/>
    <property type="match status" value="1"/>
</dbReference>
<gene>
    <name evidence="3" type="ORF">GALMADRAFT_66398</name>
</gene>
<dbReference type="Proteomes" id="UP000027222">
    <property type="component" value="Unassembled WGS sequence"/>
</dbReference>
<evidence type="ECO:0000256" key="2">
    <source>
        <dbReference type="SAM" id="MobiDB-lite"/>
    </source>
</evidence>
<dbReference type="HOGENOM" id="CLU_048620_0_0_1"/>
<dbReference type="SUPFAM" id="SSF51569">
    <property type="entry name" value="Aldolase"/>
    <property type="match status" value="1"/>
</dbReference>
<evidence type="ECO:0000256" key="1">
    <source>
        <dbReference type="ARBA" id="ARBA00023270"/>
    </source>
</evidence>
<dbReference type="AlphaFoldDB" id="A0A067T3G5"/>
<accession>A0A067T3G5</accession>
<dbReference type="InterPro" id="IPR013785">
    <property type="entry name" value="Aldolase_TIM"/>
</dbReference>